<sequence>MKYAGIGSRRTPMDVLAKLRAVAKHLELAGHVCHTGGALGADKAFIDGAPETTVLWLPWQGYNGYYSDTPELRQRHIDFASKYHPNWKACKFSARKMHGRNAQIALGDNLDEPADFIVCWTPDAKIEGGTGMALRIAIDYDIPVFNLGAKRGPDKVIEELYNYIS</sequence>
<dbReference type="Gene3D" id="3.40.50.450">
    <property type="match status" value="1"/>
</dbReference>
<dbReference type="Proteomes" id="UP000464274">
    <property type="component" value="Segment"/>
</dbReference>
<keyword evidence="2" id="KW-1185">Reference proteome</keyword>
<accession>A0A6B9T0E7</accession>
<protein>
    <recommendedName>
        <fullName evidence="3">DNA recombination-mediator protein A</fullName>
    </recommendedName>
</protein>
<proteinExistence type="predicted"/>
<reference evidence="1 2" key="1">
    <citation type="submission" date="2019-12" db="EMBL/GenBank/DDBJ databases">
        <title>Developing bacteriophages as a method of controlling the opportunistic pathogen Acinetobacter baumannii in Thai hospitals.</title>
        <authorList>
            <person name="Styles K.M."/>
            <person name="Smith S.E."/>
            <person name="Thummeepak R."/>
            <person name="Leungtongkam U."/>
            <person name="Christie G.S."/>
            <person name="Millard A."/>
            <person name="Moat J."/>
            <person name="Dowson C.C."/>
            <person name="Wellington E.M."/>
            <person name="Sitthisak S."/>
            <person name="Sagona A.P."/>
        </authorList>
    </citation>
    <scope>NUCLEOTIDE SEQUENCE [LARGE SCALE GENOMIC DNA]</scope>
</reference>
<dbReference type="EMBL" id="MN864865">
    <property type="protein sequence ID" value="QHJ75653.1"/>
    <property type="molecule type" value="Genomic_DNA"/>
</dbReference>
<name>A0A6B9T0E7_9CAUD</name>
<evidence type="ECO:0000313" key="2">
    <source>
        <dbReference type="Proteomes" id="UP000464274"/>
    </source>
</evidence>
<evidence type="ECO:0008006" key="3">
    <source>
        <dbReference type="Google" id="ProtNLM"/>
    </source>
</evidence>
<organism evidence="1 2">
    <name type="scientific">Acinetobacter phage vB_AbaM_PhT2</name>
    <dbReference type="NCBI Taxonomy" id="2690230"/>
    <lineage>
        <taxon>Viruses</taxon>
        <taxon>Duplodnaviria</taxon>
        <taxon>Heunggongvirae</taxon>
        <taxon>Uroviricota</taxon>
        <taxon>Caudoviricetes</taxon>
        <taxon>Pantevenvirales</taxon>
        <taxon>Straboviridae</taxon>
        <taxon>Twarogvirinae</taxon>
        <taxon>Hadassahvirus</taxon>
        <taxon>Hadassahvirus pht2</taxon>
    </lineage>
</organism>
<dbReference type="SUPFAM" id="SSF102405">
    <property type="entry name" value="MCP/YpsA-like"/>
    <property type="match status" value="1"/>
</dbReference>
<gene>
    <name evidence="1" type="ORF">vBAbaMPhT2_041</name>
</gene>
<evidence type="ECO:0000313" key="1">
    <source>
        <dbReference type="EMBL" id="QHJ75653.1"/>
    </source>
</evidence>